<feature type="signal peptide" evidence="2">
    <location>
        <begin position="1"/>
        <end position="26"/>
    </location>
</feature>
<comment type="caution">
    <text evidence="3">The sequence shown here is derived from an EMBL/GenBank/DDBJ whole genome shotgun (WGS) entry which is preliminary data.</text>
</comment>
<gene>
    <name evidence="3" type="ORF">J4573_34795</name>
</gene>
<evidence type="ECO:0000313" key="3">
    <source>
        <dbReference type="EMBL" id="MBO2452303.1"/>
    </source>
</evidence>
<dbReference type="EMBL" id="JAGEOJ010000015">
    <property type="protein sequence ID" value="MBO2452303.1"/>
    <property type="molecule type" value="Genomic_DNA"/>
</dbReference>
<protein>
    <recommendedName>
        <fullName evidence="5">Secreted protein</fullName>
    </recommendedName>
</protein>
<dbReference type="AlphaFoldDB" id="A0A939T6S5"/>
<evidence type="ECO:0008006" key="5">
    <source>
        <dbReference type="Google" id="ProtNLM"/>
    </source>
</evidence>
<feature type="chain" id="PRO_5037749890" description="Secreted protein" evidence="2">
    <location>
        <begin position="27"/>
        <end position="149"/>
    </location>
</feature>
<evidence type="ECO:0000313" key="4">
    <source>
        <dbReference type="Proteomes" id="UP000669179"/>
    </source>
</evidence>
<feature type="region of interest" description="Disordered" evidence="1">
    <location>
        <begin position="20"/>
        <end position="40"/>
    </location>
</feature>
<proteinExistence type="predicted"/>
<name>A0A939T6S5_9ACTN</name>
<evidence type="ECO:0000256" key="1">
    <source>
        <dbReference type="SAM" id="MobiDB-lite"/>
    </source>
</evidence>
<reference evidence="3" key="1">
    <citation type="submission" date="2021-03" db="EMBL/GenBank/DDBJ databases">
        <authorList>
            <person name="Kanchanasin P."/>
            <person name="Saeng-In P."/>
            <person name="Phongsopitanun W."/>
            <person name="Yuki M."/>
            <person name="Kudo T."/>
            <person name="Ohkuma M."/>
            <person name="Tanasupawat S."/>
        </authorList>
    </citation>
    <scope>NUCLEOTIDE SEQUENCE</scope>
    <source>
        <strain evidence="3">GKU 128</strain>
    </source>
</reference>
<dbReference type="RefSeq" id="WP_208260177.1">
    <property type="nucleotide sequence ID" value="NZ_JAGEOJ010000015.1"/>
</dbReference>
<dbReference type="Proteomes" id="UP000669179">
    <property type="component" value="Unassembled WGS sequence"/>
</dbReference>
<sequence length="149" mass="16682">MRSSRAAGLVGLAATTTLLGASPAHADPRPHATPRPHAEHGRWINIGHDSHSPTISWRPRAVFKSRSRVLQLVYRCWDGGDRTRIQVVISRKFAAGYSKEKAHMGLLPCGRGTVRRLTYTGAKKGAHYQIGLFLRGHRHTIEYWVQNEL</sequence>
<evidence type="ECO:0000256" key="2">
    <source>
        <dbReference type="SAM" id="SignalP"/>
    </source>
</evidence>
<feature type="compositionally biased region" description="Basic and acidic residues" evidence="1">
    <location>
        <begin position="26"/>
        <end position="40"/>
    </location>
</feature>
<keyword evidence="4" id="KW-1185">Reference proteome</keyword>
<organism evidence="3 4">
    <name type="scientific">Actinomadura barringtoniae</name>
    <dbReference type="NCBI Taxonomy" id="1427535"/>
    <lineage>
        <taxon>Bacteria</taxon>
        <taxon>Bacillati</taxon>
        <taxon>Actinomycetota</taxon>
        <taxon>Actinomycetes</taxon>
        <taxon>Streptosporangiales</taxon>
        <taxon>Thermomonosporaceae</taxon>
        <taxon>Actinomadura</taxon>
    </lineage>
</organism>
<keyword evidence="2" id="KW-0732">Signal</keyword>
<accession>A0A939T6S5</accession>